<proteinExistence type="predicted"/>
<organism evidence="2 3">
    <name type="scientific">Epilithonimonas hominis</name>
    <dbReference type="NCBI Taxonomy" id="420404"/>
    <lineage>
        <taxon>Bacteria</taxon>
        <taxon>Pseudomonadati</taxon>
        <taxon>Bacteroidota</taxon>
        <taxon>Flavobacteriia</taxon>
        <taxon>Flavobacteriales</taxon>
        <taxon>Weeksellaceae</taxon>
        <taxon>Chryseobacterium group</taxon>
        <taxon>Epilithonimonas</taxon>
    </lineage>
</organism>
<dbReference type="EMBL" id="RJTU01000034">
    <property type="protein sequence ID" value="ROI14150.1"/>
    <property type="molecule type" value="Genomic_DNA"/>
</dbReference>
<sequence length="147" mass="17547">MISFNLRFLFPIVILGLLSFSKSENERFKYYKPIGKPQEIEVFYLTWEDSNLPNFIKTSDYKKFVDKAELINYCFYLDSKDPEKRKFKIPLNTDKLIKKIPLKLKGKLFKTNQFDSTFPTPLFEDLRKTGDLKFKTENDEFLVFVLD</sequence>
<name>A0A1H6KR26_9FLAO</name>
<accession>A0A1H6KR26</accession>
<reference evidence="3" key="2">
    <citation type="submission" date="2016-10" db="EMBL/GenBank/DDBJ databases">
        <authorList>
            <person name="Varghese N."/>
            <person name="Submissions S."/>
        </authorList>
    </citation>
    <scope>NUCLEOTIDE SEQUENCE [LARGE SCALE GENOMIC DNA]</scope>
    <source>
        <strain evidence="3">DSM 19326</strain>
    </source>
</reference>
<evidence type="ECO:0000313" key="1">
    <source>
        <dbReference type="EMBL" id="ROI14150.1"/>
    </source>
</evidence>
<dbReference type="EMBL" id="FNWX01000030">
    <property type="protein sequence ID" value="SEH78251.1"/>
    <property type="molecule type" value="Genomic_DNA"/>
</dbReference>
<protein>
    <submittedName>
        <fullName evidence="2">Uncharacterized protein</fullName>
    </submittedName>
</protein>
<gene>
    <name evidence="1" type="ORF">EGH73_05260</name>
    <name evidence="2" type="ORF">SAMN05421793_13021</name>
</gene>
<reference evidence="2" key="1">
    <citation type="submission" date="2016-10" db="EMBL/GenBank/DDBJ databases">
        <authorList>
            <person name="de Groot N.N."/>
        </authorList>
    </citation>
    <scope>NUCLEOTIDE SEQUENCE [LARGE SCALE GENOMIC DNA]</scope>
    <source>
        <strain evidence="2">DSM 19326</strain>
    </source>
</reference>
<dbReference type="RefSeq" id="WP_089770455.1">
    <property type="nucleotide sequence ID" value="NZ_DAMACK010000037.1"/>
</dbReference>
<dbReference type="STRING" id="420404.SAMN05421793_13021"/>
<reference evidence="4" key="3">
    <citation type="submission" date="2018-11" db="EMBL/GenBank/DDBJ databases">
        <title>Proposal to divide the Flavobacteriaceae and reorganize its genera based on Amino Acid Identity values calculated from whole genome sequences.</title>
        <authorList>
            <person name="Nicholson A.C."/>
            <person name="Gulvik C.A."/>
            <person name="Whitney A.M."/>
            <person name="Humrighouse B.W."/>
            <person name="Bell M."/>
            <person name="Holmes B."/>
            <person name="Steigerwalt A."/>
            <person name="Villarma A."/>
            <person name="Sheth M."/>
            <person name="Batra D."/>
            <person name="Pryor J."/>
            <person name="Bernardet J.-F."/>
            <person name="Hugo C."/>
            <person name="Kampfer P."/>
            <person name="Newman J."/>
            <person name="Mcquiston J."/>
        </authorList>
    </citation>
    <scope>NUCLEOTIDE SEQUENCE [LARGE SCALE GENOMIC DNA]</scope>
    <source>
        <strain evidence="4">DSM 22165</strain>
    </source>
</reference>
<dbReference type="Proteomes" id="UP000198555">
    <property type="component" value="Unassembled WGS sequence"/>
</dbReference>
<reference evidence="4" key="4">
    <citation type="submission" date="2018-11" db="EMBL/GenBank/DDBJ databases">
        <title>Proposal to divide the Flavobacteriaceae and reorganize its genera based on Amino Acid Identity values calculated from whole genome sequences.</title>
        <authorList>
            <person name="Nicholson A.C."/>
            <person name="Gulvik C.A."/>
            <person name="Whitney A.M."/>
            <person name="Humrighouse B.W."/>
            <person name="Bell M."/>
            <person name="Holmes B."/>
            <person name="Steigerwalt A."/>
            <person name="Villarma A."/>
            <person name="Sheth M."/>
            <person name="Batra D."/>
            <person name="Pryor J."/>
            <person name="Bernardet J.-F."/>
            <person name="Hugo C."/>
            <person name="Kampfer P."/>
            <person name="Newman J."/>
            <person name="Mcquiston J.R."/>
        </authorList>
    </citation>
    <scope>NUCLEOTIDE SEQUENCE [LARGE SCALE GENOMIC DNA]</scope>
    <source>
        <strain evidence="4">DSM 22165</strain>
    </source>
</reference>
<evidence type="ECO:0000313" key="4">
    <source>
        <dbReference type="Proteomes" id="UP000267623"/>
    </source>
</evidence>
<evidence type="ECO:0000313" key="2">
    <source>
        <dbReference type="EMBL" id="SEH78251.1"/>
    </source>
</evidence>
<dbReference type="Proteomes" id="UP000267623">
    <property type="component" value="Unassembled WGS sequence"/>
</dbReference>
<dbReference type="AlphaFoldDB" id="A0A1H6KR26"/>
<keyword evidence="3" id="KW-1185">Reference proteome</keyword>
<evidence type="ECO:0000313" key="3">
    <source>
        <dbReference type="Proteomes" id="UP000198555"/>
    </source>
</evidence>